<dbReference type="Pfam" id="PF08192">
    <property type="entry name" value="Peptidase_S64"/>
    <property type="match status" value="1"/>
</dbReference>
<gene>
    <name evidence="1" type="ORF">FSP39_018763</name>
</gene>
<sequence>MSDGLGNSIGQCIFSNASGPESMCDFAVFEVDGHIVYNCIRSLVDEKNKERKASLCKFDLSSLSGKYVHKKGASTEWTKGIIACAELHDRFSCGRTDSKELMVFEGLNKTQFADRGDSGSLVIAHDLRNNRNNLLVLGMVSGGELELREDNSSANTQNLTSYSLGFSLNHAIDLFQKKFSNIDLHFDNDIKSSSSESDSE</sequence>
<protein>
    <submittedName>
        <fullName evidence="1">Uncharacterized protein</fullName>
    </submittedName>
</protein>
<name>A0AA89BML9_PINIB</name>
<proteinExistence type="predicted"/>
<dbReference type="EMBL" id="VSWD01000011">
    <property type="protein sequence ID" value="KAK3088407.1"/>
    <property type="molecule type" value="Genomic_DNA"/>
</dbReference>
<comment type="caution">
    <text evidence="1">The sequence shown here is derived from an EMBL/GenBank/DDBJ whole genome shotgun (WGS) entry which is preliminary data.</text>
</comment>
<evidence type="ECO:0000313" key="1">
    <source>
        <dbReference type="EMBL" id="KAK3088407.1"/>
    </source>
</evidence>
<accession>A0AA89BML9</accession>
<reference evidence="1" key="1">
    <citation type="submission" date="2019-08" db="EMBL/GenBank/DDBJ databases">
        <title>The improved chromosome-level genome for the pearl oyster Pinctada fucata martensii using PacBio sequencing and Hi-C.</title>
        <authorList>
            <person name="Zheng Z."/>
        </authorList>
    </citation>
    <scope>NUCLEOTIDE SEQUENCE</scope>
    <source>
        <strain evidence="1">ZZ-2019</strain>
        <tissue evidence="1">Adductor muscle</tissue>
    </source>
</reference>
<dbReference type="InterPro" id="IPR012985">
    <property type="entry name" value="Peptidase_S64_Ssy5"/>
</dbReference>
<dbReference type="Proteomes" id="UP001186944">
    <property type="component" value="Unassembled WGS sequence"/>
</dbReference>
<dbReference type="AlphaFoldDB" id="A0AA89BML9"/>
<evidence type="ECO:0000313" key="2">
    <source>
        <dbReference type="Proteomes" id="UP001186944"/>
    </source>
</evidence>
<organism evidence="1 2">
    <name type="scientific">Pinctada imbricata</name>
    <name type="common">Atlantic pearl-oyster</name>
    <name type="synonym">Pinctada martensii</name>
    <dbReference type="NCBI Taxonomy" id="66713"/>
    <lineage>
        <taxon>Eukaryota</taxon>
        <taxon>Metazoa</taxon>
        <taxon>Spiralia</taxon>
        <taxon>Lophotrochozoa</taxon>
        <taxon>Mollusca</taxon>
        <taxon>Bivalvia</taxon>
        <taxon>Autobranchia</taxon>
        <taxon>Pteriomorphia</taxon>
        <taxon>Pterioida</taxon>
        <taxon>Pterioidea</taxon>
        <taxon>Pteriidae</taxon>
        <taxon>Pinctada</taxon>
    </lineage>
</organism>
<keyword evidence="2" id="KW-1185">Reference proteome</keyword>